<dbReference type="RefSeq" id="NP_001273844.1">
    <property type="nucleotide sequence ID" value="NM_001286915.1"/>
</dbReference>
<dbReference type="InterPro" id="IPR046350">
    <property type="entry name" value="Cystatin_sf"/>
</dbReference>
<evidence type="ECO:0000256" key="1">
    <source>
        <dbReference type="SAM" id="SignalP"/>
    </source>
</evidence>
<dbReference type="CDD" id="cd00042">
    <property type="entry name" value="CY"/>
    <property type="match status" value="1"/>
</dbReference>
<dbReference type="VEuPathDB" id="VectorBase:MDOA005800"/>
<reference evidence="6" key="4">
    <citation type="submission" date="2025-04" db="UniProtKB">
        <authorList>
            <consortium name="RefSeq"/>
        </authorList>
    </citation>
    <scope>IDENTIFICATION</scope>
</reference>
<name>G3GJ63_MUSDO</name>
<evidence type="ECO:0000313" key="3">
    <source>
        <dbReference type="EMBL" id="AEO50697.1"/>
    </source>
</evidence>
<accession>G3GJ63</accession>
<dbReference type="SMART" id="SM00043">
    <property type="entry name" value="CY"/>
    <property type="match status" value="1"/>
</dbReference>
<dbReference type="eggNOG" id="ENOG502SC50">
    <property type="taxonomic scope" value="Eukaryota"/>
</dbReference>
<dbReference type="GeneID" id="101894654"/>
<dbReference type="SUPFAM" id="SSF54403">
    <property type="entry name" value="Cystatin/monellin"/>
    <property type="match status" value="1"/>
</dbReference>
<dbReference type="Pfam" id="PF00031">
    <property type="entry name" value="Cystatin"/>
    <property type="match status" value="1"/>
</dbReference>
<evidence type="ECO:0000313" key="5">
    <source>
        <dbReference type="Proteomes" id="UP001652621"/>
    </source>
</evidence>
<sequence length="123" mass="13664">MFPKKSLICLGLILVVTMCVQSQIMTGGVKTVTNLQEVERELRMSLSKLEAGDGPHYKLRKVNKATRQVVAGSLTKIEADLEDSTGKVKPCKISIWSRPWLPNGIEVTFECDGEPKVIRKHNA</sequence>
<evidence type="ECO:0000313" key="4">
    <source>
        <dbReference type="EnsemblMetazoa" id="MDOA005800-PB"/>
    </source>
</evidence>
<gene>
    <name evidence="3 6" type="primary">CYB1</name>
    <name evidence="4" type="synonym">101894654</name>
</gene>
<organism evidence="3">
    <name type="scientific">Musca domestica</name>
    <name type="common">House fly</name>
    <dbReference type="NCBI Taxonomy" id="7370"/>
    <lineage>
        <taxon>Eukaryota</taxon>
        <taxon>Metazoa</taxon>
        <taxon>Ecdysozoa</taxon>
        <taxon>Arthropoda</taxon>
        <taxon>Hexapoda</taxon>
        <taxon>Insecta</taxon>
        <taxon>Pterygota</taxon>
        <taxon>Neoptera</taxon>
        <taxon>Endopterygota</taxon>
        <taxon>Diptera</taxon>
        <taxon>Brachycera</taxon>
        <taxon>Muscomorpha</taxon>
        <taxon>Muscoidea</taxon>
        <taxon>Muscidae</taxon>
        <taxon>Musca</taxon>
    </lineage>
</organism>
<dbReference type="EnsemblMetazoa" id="MDOA005800-RB">
    <property type="protein sequence ID" value="MDOA005800-PB"/>
    <property type="gene ID" value="MDOA005800"/>
</dbReference>
<feature type="chain" id="PRO_5038206394" evidence="1 6">
    <location>
        <begin position="23"/>
        <end position="123"/>
    </location>
</feature>
<protein>
    <submittedName>
        <fullName evidence="3">Cystatin B1</fullName>
    </submittedName>
    <submittedName>
        <fullName evidence="6">Sarcocystatin-A-like precursor</fullName>
    </submittedName>
</protein>
<keyword evidence="1 6" id="KW-0732">Signal</keyword>
<dbReference type="EMBL" id="JF919735">
    <property type="protein sequence ID" value="AEO50697.1"/>
    <property type="molecule type" value="mRNA"/>
</dbReference>
<feature type="signal peptide" evidence="1">
    <location>
        <begin position="1"/>
        <end position="22"/>
    </location>
</feature>
<keyword evidence="5" id="KW-1185">Reference proteome</keyword>
<evidence type="ECO:0000313" key="6">
    <source>
        <dbReference type="RefSeq" id="NP_001273844.1"/>
    </source>
</evidence>
<reference evidence="6" key="2">
    <citation type="journal article" date="2012" name="Mol. Biol. Rep.">
        <title>Transcriptomic analysis of the housefly (Musca domestica) larva using massively parallel pyrosequencing.</title>
        <authorList>
            <person name="Liu F."/>
            <person name="Tang T."/>
            <person name="Sun L."/>
            <person name="Jose Priya T.A."/>
        </authorList>
    </citation>
    <scope>NUCLEOTIDE SEQUENCE</scope>
</reference>
<reference evidence="3" key="1">
    <citation type="submission" date="2011-05" db="EMBL/GenBank/DDBJ databases">
        <authorList>
            <person name="Liu F."/>
            <person name="Dong X."/>
        </authorList>
    </citation>
    <scope>NUCLEOTIDE SEQUENCE</scope>
</reference>
<dbReference type="Gene3D" id="3.10.450.10">
    <property type="match status" value="1"/>
</dbReference>
<dbReference type="KEGG" id="mde:101894654"/>
<dbReference type="MEROPS" id="I25.013"/>
<dbReference type="GO" id="GO:0004869">
    <property type="term" value="F:cysteine-type endopeptidase inhibitor activity"/>
    <property type="evidence" value="ECO:0007669"/>
    <property type="project" value="InterPro"/>
</dbReference>
<reference evidence="4" key="3">
    <citation type="submission" date="2020-05" db="UniProtKB">
        <authorList>
            <consortium name="EnsemblMetazoa"/>
        </authorList>
    </citation>
    <scope>IDENTIFICATION</scope>
    <source>
        <strain evidence="4">Aabys</strain>
    </source>
</reference>
<dbReference type="CTD" id="101894654"/>
<dbReference type="InterPro" id="IPR000010">
    <property type="entry name" value="Cystatin_dom"/>
</dbReference>
<dbReference type="OrthoDB" id="1908104at2759"/>
<evidence type="ECO:0000259" key="2">
    <source>
        <dbReference type="SMART" id="SM00043"/>
    </source>
</evidence>
<feature type="domain" description="Cystatin" evidence="2">
    <location>
        <begin position="24"/>
        <end position="112"/>
    </location>
</feature>
<dbReference type="VEuPathDB" id="VectorBase:MDOMA2_011522"/>
<dbReference type="Proteomes" id="UP001652621">
    <property type="component" value="Unplaced"/>
</dbReference>
<proteinExistence type="evidence at transcript level"/>
<dbReference type="AlphaFoldDB" id="G3GJ63"/>